<dbReference type="AlphaFoldDB" id="A0A2U8FQL0"/>
<evidence type="ECO:0000313" key="3">
    <source>
        <dbReference type="EMBL" id="AWI53309.1"/>
    </source>
</evidence>
<keyword evidence="3" id="KW-0378">Hydrolase</keyword>
<dbReference type="KEGG" id="aon:DEH84_07610"/>
<feature type="domain" description="YgjP-like metallopeptidase" evidence="2">
    <location>
        <begin position="57"/>
        <end position="267"/>
    </location>
</feature>
<dbReference type="Gene3D" id="3.30.2010.10">
    <property type="entry name" value="Metalloproteases ('zincins'), catalytic domain"/>
    <property type="match status" value="1"/>
</dbReference>
<evidence type="ECO:0000256" key="1">
    <source>
        <dbReference type="SAM" id="MobiDB-lite"/>
    </source>
</evidence>
<gene>
    <name evidence="3" type="ORF">DEH84_07610</name>
</gene>
<name>A0A2U8FQL0_9BURK</name>
<evidence type="ECO:0000259" key="2">
    <source>
        <dbReference type="Pfam" id="PF01863"/>
    </source>
</evidence>
<accession>A0A2U8FQL0</accession>
<feature type="region of interest" description="Disordered" evidence="1">
    <location>
        <begin position="1"/>
        <end position="20"/>
    </location>
</feature>
<dbReference type="InterPro" id="IPR002725">
    <property type="entry name" value="YgjP-like_metallopeptidase"/>
</dbReference>
<dbReference type="RefSeq" id="WP_109036220.1">
    <property type="nucleotide sequence ID" value="NZ_CP029210.1"/>
</dbReference>
<dbReference type="OrthoDB" id="9811177at2"/>
<reference evidence="3 4" key="1">
    <citation type="submission" date="2018-05" db="EMBL/GenBank/DDBJ databases">
        <title>complete genome sequence of Aquabacterium olei NBRC 110486.</title>
        <authorList>
            <person name="Tang B."/>
            <person name="Chang J."/>
            <person name="Zhang L."/>
            <person name="Yang H."/>
        </authorList>
    </citation>
    <scope>NUCLEOTIDE SEQUENCE [LARGE SCALE GENOMIC DNA]</scope>
    <source>
        <strain evidence="3 4">NBRC 110486</strain>
    </source>
</reference>
<dbReference type="Proteomes" id="UP000244892">
    <property type="component" value="Chromosome"/>
</dbReference>
<organism evidence="3 4">
    <name type="scientific">Aquabacterium olei</name>
    <dbReference type="NCBI Taxonomy" id="1296669"/>
    <lineage>
        <taxon>Bacteria</taxon>
        <taxon>Pseudomonadati</taxon>
        <taxon>Pseudomonadota</taxon>
        <taxon>Betaproteobacteria</taxon>
        <taxon>Burkholderiales</taxon>
        <taxon>Aquabacterium</taxon>
    </lineage>
</organism>
<dbReference type="CDD" id="cd07344">
    <property type="entry name" value="M48_yhfN_like"/>
    <property type="match status" value="1"/>
</dbReference>
<evidence type="ECO:0000313" key="4">
    <source>
        <dbReference type="Proteomes" id="UP000244892"/>
    </source>
</evidence>
<dbReference type="Pfam" id="PF01863">
    <property type="entry name" value="YgjP-like"/>
    <property type="match status" value="1"/>
</dbReference>
<dbReference type="PANTHER" id="PTHR30399:SF1">
    <property type="entry name" value="UTP PYROPHOSPHATASE"/>
    <property type="match status" value="1"/>
</dbReference>
<proteinExistence type="predicted"/>
<sequence length="272" mass="30595">MPLRGGDHEGPAHQMHASGLPLYRHPRAEREIRLGKAVVAYEVKRVRRRSIGMVVGVDGLSVRAPRWVSWGDIESALRAKERWICTKLVEQRERARRQVMARIAWCEGAELPFMGESVVIVLDPAHTGATLMPAPLDPGLPGVTQRTLYLGLPQDATPEQIRDAAEAWLQREARTVFAERVRHYAGKLGVSVTKVSLSSARTRWGSASADGSIRLHWRLIHFSLSIIDYVVAHELAHLREMNHSPRFWAVVRSIMPEYDGPRDQLRHVAIPG</sequence>
<dbReference type="EMBL" id="CP029210">
    <property type="protein sequence ID" value="AWI53309.1"/>
    <property type="molecule type" value="Genomic_DNA"/>
</dbReference>
<dbReference type="PANTHER" id="PTHR30399">
    <property type="entry name" value="UNCHARACTERIZED PROTEIN YGJP"/>
    <property type="match status" value="1"/>
</dbReference>
<feature type="compositionally biased region" description="Basic and acidic residues" evidence="1">
    <location>
        <begin position="1"/>
        <end position="11"/>
    </location>
</feature>
<protein>
    <submittedName>
        <fullName evidence="3">Metal-dependent hydrolase</fullName>
    </submittedName>
</protein>
<dbReference type="InterPro" id="IPR053136">
    <property type="entry name" value="UTP_pyrophosphatase-like"/>
</dbReference>
<dbReference type="GO" id="GO:0016787">
    <property type="term" value="F:hydrolase activity"/>
    <property type="evidence" value="ECO:0007669"/>
    <property type="project" value="UniProtKB-KW"/>
</dbReference>
<keyword evidence="4" id="KW-1185">Reference proteome</keyword>